<dbReference type="PROSITE" id="PS50110">
    <property type="entry name" value="RESPONSE_REGULATORY"/>
    <property type="match status" value="1"/>
</dbReference>
<accession>A0A6G8PYU4</accession>
<dbReference type="Gene3D" id="3.40.50.2300">
    <property type="match status" value="1"/>
</dbReference>
<dbReference type="PROSITE" id="PS50043">
    <property type="entry name" value="HTH_LUXR_2"/>
    <property type="match status" value="1"/>
</dbReference>
<dbReference type="SUPFAM" id="SSF46894">
    <property type="entry name" value="C-terminal effector domain of the bipartite response regulators"/>
    <property type="match status" value="1"/>
</dbReference>
<dbReference type="PANTHER" id="PTHR43214:SF42">
    <property type="entry name" value="TRANSCRIPTIONAL REGULATORY PROTEIN DESR"/>
    <property type="match status" value="1"/>
</dbReference>
<dbReference type="CDD" id="cd06170">
    <property type="entry name" value="LuxR_C_like"/>
    <property type="match status" value="1"/>
</dbReference>
<dbReference type="PANTHER" id="PTHR43214">
    <property type="entry name" value="TWO-COMPONENT RESPONSE REGULATOR"/>
    <property type="match status" value="1"/>
</dbReference>
<keyword evidence="2" id="KW-0238">DNA-binding</keyword>
<protein>
    <submittedName>
        <fullName evidence="6">Response regulator</fullName>
    </submittedName>
</protein>
<dbReference type="CDD" id="cd17535">
    <property type="entry name" value="REC_NarL-like"/>
    <property type="match status" value="1"/>
</dbReference>
<dbReference type="Pfam" id="PF00196">
    <property type="entry name" value="GerE"/>
    <property type="match status" value="1"/>
</dbReference>
<dbReference type="InterPro" id="IPR058245">
    <property type="entry name" value="NreC/VraR/RcsB-like_REC"/>
</dbReference>
<gene>
    <name evidence="6" type="ORF">GBA65_13650</name>
</gene>
<evidence type="ECO:0000259" key="5">
    <source>
        <dbReference type="PROSITE" id="PS50110"/>
    </source>
</evidence>
<organism evidence="6 7">
    <name type="scientific">Rubrobacter marinus</name>
    <dbReference type="NCBI Taxonomy" id="2653852"/>
    <lineage>
        <taxon>Bacteria</taxon>
        <taxon>Bacillati</taxon>
        <taxon>Actinomycetota</taxon>
        <taxon>Rubrobacteria</taxon>
        <taxon>Rubrobacterales</taxon>
        <taxon>Rubrobacteraceae</taxon>
        <taxon>Rubrobacter</taxon>
    </lineage>
</organism>
<dbReference type="InterPro" id="IPR001789">
    <property type="entry name" value="Sig_transdc_resp-reg_receiver"/>
</dbReference>
<dbReference type="SMART" id="SM00448">
    <property type="entry name" value="REC"/>
    <property type="match status" value="1"/>
</dbReference>
<dbReference type="AlphaFoldDB" id="A0A6G8PYU4"/>
<name>A0A6G8PYU4_9ACTN</name>
<feature type="domain" description="HTH luxR-type" evidence="4">
    <location>
        <begin position="152"/>
        <end position="217"/>
    </location>
</feature>
<evidence type="ECO:0000313" key="6">
    <source>
        <dbReference type="EMBL" id="QIN79383.1"/>
    </source>
</evidence>
<sequence length="231" mass="24960">MNNILLIEDHTSLRQALALLLEEEPGFTVVGQAGSLAEARGSLEGIDIAILDLGLPDGDGITLISELREANPRRRSSPGCAVLVLTASLDRELFVRAVEAGAAGFLHKTAGVWEIIDAVRRLCAGETLVSAEEVSELLSLSERRRSRWDPAARAALESLTPREKQVLRALADGLDNKGIARRLGITIETERNYLSSVFSKLGVHSRLQALVFALRHGIVEIPQTSKPSAGR</sequence>
<dbReference type="InterPro" id="IPR000792">
    <property type="entry name" value="Tscrpt_reg_LuxR_C"/>
</dbReference>
<dbReference type="Proteomes" id="UP000502706">
    <property type="component" value="Chromosome"/>
</dbReference>
<dbReference type="Pfam" id="PF00072">
    <property type="entry name" value="Response_reg"/>
    <property type="match status" value="1"/>
</dbReference>
<dbReference type="SMART" id="SM00421">
    <property type="entry name" value="HTH_LUXR"/>
    <property type="match status" value="1"/>
</dbReference>
<dbReference type="PRINTS" id="PR00038">
    <property type="entry name" value="HTHLUXR"/>
</dbReference>
<evidence type="ECO:0000256" key="3">
    <source>
        <dbReference type="PROSITE-ProRule" id="PRU00169"/>
    </source>
</evidence>
<dbReference type="InterPro" id="IPR016032">
    <property type="entry name" value="Sig_transdc_resp-reg_C-effctor"/>
</dbReference>
<dbReference type="RefSeq" id="WP_166397046.1">
    <property type="nucleotide sequence ID" value="NZ_CP045121.1"/>
</dbReference>
<evidence type="ECO:0000313" key="7">
    <source>
        <dbReference type="Proteomes" id="UP000502706"/>
    </source>
</evidence>
<proteinExistence type="predicted"/>
<dbReference type="SUPFAM" id="SSF52172">
    <property type="entry name" value="CheY-like"/>
    <property type="match status" value="1"/>
</dbReference>
<dbReference type="GO" id="GO:0000160">
    <property type="term" value="P:phosphorelay signal transduction system"/>
    <property type="evidence" value="ECO:0007669"/>
    <property type="project" value="InterPro"/>
</dbReference>
<keyword evidence="7" id="KW-1185">Reference proteome</keyword>
<evidence type="ECO:0000259" key="4">
    <source>
        <dbReference type="PROSITE" id="PS50043"/>
    </source>
</evidence>
<evidence type="ECO:0000256" key="1">
    <source>
        <dbReference type="ARBA" id="ARBA00022553"/>
    </source>
</evidence>
<keyword evidence="1 3" id="KW-0597">Phosphoprotein</keyword>
<dbReference type="GO" id="GO:0006355">
    <property type="term" value="P:regulation of DNA-templated transcription"/>
    <property type="evidence" value="ECO:0007669"/>
    <property type="project" value="InterPro"/>
</dbReference>
<evidence type="ECO:0000256" key="2">
    <source>
        <dbReference type="ARBA" id="ARBA00023125"/>
    </source>
</evidence>
<reference evidence="6 7" key="1">
    <citation type="submission" date="2019-10" db="EMBL/GenBank/DDBJ databases">
        <title>Rubrobacter sp nov SCSIO 52915 isolated from a deep-sea sediment in the South China Sea.</title>
        <authorList>
            <person name="Chen R.W."/>
        </authorList>
    </citation>
    <scope>NUCLEOTIDE SEQUENCE [LARGE SCALE GENOMIC DNA]</scope>
    <source>
        <strain evidence="6 7">SCSIO 52915</strain>
    </source>
</reference>
<feature type="modified residue" description="4-aspartylphosphate" evidence="3">
    <location>
        <position position="52"/>
    </location>
</feature>
<dbReference type="InterPro" id="IPR039420">
    <property type="entry name" value="WalR-like"/>
</dbReference>
<dbReference type="EMBL" id="CP045121">
    <property type="protein sequence ID" value="QIN79383.1"/>
    <property type="molecule type" value="Genomic_DNA"/>
</dbReference>
<dbReference type="GO" id="GO:0003677">
    <property type="term" value="F:DNA binding"/>
    <property type="evidence" value="ECO:0007669"/>
    <property type="project" value="UniProtKB-KW"/>
</dbReference>
<feature type="domain" description="Response regulatory" evidence="5">
    <location>
        <begin position="3"/>
        <end position="123"/>
    </location>
</feature>
<dbReference type="InterPro" id="IPR011006">
    <property type="entry name" value="CheY-like_superfamily"/>
</dbReference>
<dbReference type="KEGG" id="rmar:GBA65_13650"/>